<reference evidence="6 7" key="1">
    <citation type="submission" date="2019-09" db="EMBL/GenBank/DDBJ databases">
        <title>Bird 10,000 Genomes (B10K) Project - Family phase.</title>
        <authorList>
            <person name="Zhang G."/>
        </authorList>
    </citation>
    <scope>NUCLEOTIDE SEQUENCE [LARGE SCALE GENOMIC DNA]</scope>
    <source>
        <strain evidence="6">B10K-DU-001-64</strain>
        <tissue evidence="6">Muscle</tissue>
    </source>
</reference>
<keyword evidence="7" id="KW-1185">Reference proteome</keyword>
<dbReference type="PANTHER" id="PTHR19422">
    <property type="entry name" value="GAG RETROVIRAL POLYPROTEIN"/>
    <property type="match status" value="1"/>
</dbReference>
<dbReference type="InterPro" id="IPR029054">
    <property type="entry name" value="dUTPase-like"/>
</dbReference>
<feature type="domain" description="Peptidase A2" evidence="5">
    <location>
        <begin position="181"/>
        <end position="257"/>
    </location>
</feature>
<dbReference type="Pfam" id="PF00692">
    <property type="entry name" value="dUTPase"/>
    <property type="match status" value="1"/>
</dbReference>
<dbReference type="InterPro" id="IPR033704">
    <property type="entry name" value="dUTPase_trimeric"/>
</dbReference>
<organism evidence="6 7">
    <name type="scientific">Burhinus bistriatus</name>
    <dbReference type="NCBI Taxonomy" id="240201"/>
    <lineage>
        <taxon>Eukaryota</taxon>
        <taxon>Metazoa</taxon>
        <taxon>Chordata</taxon>
        <taxon>Craniata</taxon>
        <taxon>Vertebrata</taxon>
        <taxon>Euteleostomi</taxon>
        <taxon>Archelosauria</taxon>
        <taxon>Archosauria</taxon>
        <taxon>Dinosauria</taxon>
        <taxon>Saurischia</taxon>
        <taxon>Theropoda</taxon>
        <taxon>Coelurosauria</taxon>
        <taxon>Aves</taxon>
        <taxon>Neognathae</taxon>
        <taxon>Neoaves</taxon>
        <taxon>Charadriiformes</taxon>
        <taxon>Burhinidae</taxon>
        <taxon>Burhinus</taxon>
    </lineage>
</organism>
<dbReference type="InterPro" id="IPR051592">
    <property type="entry name" value="HERV-K_Pro_peptidase_A2"/>
</dbReference>
<accession>A0A7K4T5N8</accession>
<dbReference type="InterPro" id="IPR021109">
    <property type="entry name" value="Peptidase_aspartic_dom_sf"/>
</dbReference>
<proteinExistence type="predicted"/>
<dbReference type="Proteomes" id="UP000574691">
    <property type="component" value="Unassembled WGS sequence"/>
</dbReference>
<dbReference type="Gene3D" id="2.40.70.10">
    <property type="entry name" value="Acid Proteases"/>
    <property type="match status" value="1"/>
</dbReference>
<evidence type="ECO:0000313" key="6">
    <source>
        <dbReference type="EMBL" id="NWQ93373.1"/>
    </source>
</evidence>
<dbReference type="GO" id="GO:0004190">
    <property type="term" value="F:aspartic-type endopeptidase activity"/>
    <property type="evidence" value="ECO:0007669"/>
    <property type="project" value="UniProtKB-KW"/>
</dbReference>
<keyword evidence="3" id="KW-0378">Hydrolase</keyword>
<feature type="region of interest" description="Disordered" evidence="4">
    <location>
        <begin position="1"/>
        <end position="31"/>
    </location>
</feature>
<dbReference type="GO" id="GO:0006508">
    <property type="term" value="P:proteolysis"/>
    <property type="evidence" value="ECO:0007669"/>
    <property type="project" value="UniProtKB-KW"/>
</dbReference>
<dbReference type="InterPro" id="IPR001995">
    <property type="entry name" value="Peptidase_A2_cat"/>
</dbReference>
<evidence type="ECO:0000256" key="4">
    <source>
        <dbReference type="SAM" id="MobiDB-lite"/>
    </source>
</evidence>
<dbReference type="SUPFAM" id="SSF50630">
    <property type="entry name" value="Acid proteases"/>
    <property type="match status" value="1"/>
</dbReference>
<comment type="caution">
    <text evidence="6">The sequence shown here is derived from an EMBL/GenBank/DDBJ whole genome shotgun (WGS) entry which is preliminary data.</text>
</comment>
<feature type="non-terminal residue" evidence="6">
    <location>
        <position position="265"/>
    </location>
</feature>
<dbReference type="Pfam" id="PF00077">
    <property type="entry name" value="RVP"/>
    <property type="match status" value="1"/>
</dbReference>
<dbReference type="CDD" id="cd07557">
    <property type="entry name" value="trimeric_dUTPase"/>
    <property type="match status" value="1"/>
</dbReference>
<evidence type="ECO:0000256" key="2">
    <source>
        <dbReference type="ARBA" id="ARBA00022750"/>
    </source>
</evidence>
<dbReference type="InterPro" id="IPR036157">
    <property type="entry name" value="dUTPase-like_sf"/>
</dbReference>
<dbReference type="InterPro" id="IPR001969">
    <property type="entry name" value="Aspartic_peptidase_AS"/>
</dbReference>
<protein>
    <submittedName>
        <fullName evidence="6">POK9 protein</fullName>
    </submittedName>
</protein>
<keyword evidence="1" id="KW-0645">Protease</keyword>
<feature type="compositionally biased region" description="Basic and acidic residues" evidence="4">
    <location>
        <begin position="10"/>
        <end position="22"/>
    </location>
</feature>
<sequence length="265" mass="28427">QHFSLQTPVGKREIQRAPEPPRPDTNSSSFLQPATAGSIGLDVEAAIAVDLLTTQPEKVPTGIKGPLIINGQPMGALLLGRSSATMLGLFVLPGVIDVDFTGEICVMVHTLFPPIRIEKGQRIAQLVPLEQLTKTLTPRQLQSRGDRGFGSTGGLTLLTLNLNDRPKRTVIIAYQGEKYKLEGLLDTGADSSIISPDFWPHNWPLQPTTVTVTGVGGLTLAKKSPMLSVTIDGKTLRNIFSVVTLPPTVQCLIGRDVLAQMGIVL</sequence>
<evidence type="ECO:0000256" key="1">
    <source>
        <dbReference type="ARBA" id="ARBA00022670"/>
    </source>
</evidence>
<evidence type="ECO:0000259" key="5">
    <source>
        <dbReference type="PROSITE" id="PS50175"/>
    </source>
</evidence>
<dbReference type="Gene3D" id="2.70.40.10">
    <property type="match status" value="1"/>
</dbReference>
<feature type="non-terminal residue" evidence="6">
    <location>
        <position position="1"/>
    </location>
</feature>
<evidence type="ECO:0000256" key="3">
    <source>
        <dbReference type="ARBA" id="ARBA00022801"/>
    </source>
</evidence>
<dbReference type="SUPFAM" id="SSF51283">
    <property type="entry name" value="dUTPase-like"/>
    <property type="match status" value="1"/>
</dbReference>
<gene>
    <name evidence="6" type="primary">Ervk9_2</name>
    <name evidence="6" type="ORF">BURBIS_R06934</name>
</gene>
<dbReference type="AlphaFoldDB" id="A0A7K4T5N8"/>
<dbReference type="PROSITE" id="PS50175">
    <property type="entry name" value="ASP_PROT_RETROV"/>
    <property type="match status" value="1"/>
</dbReference>
<name>A0A7K4T5N8_9CHAR</name>
<keyword evidence="2" id="KW-0064">Aspartyl protease</keyword>
<dbReference type="PANTHER" id="PTHR19422:SF123">
    <property type="entry name" value="RT1 CLASS I, LOCUS CE15"/>
    <property type="match status" value="1"/>
</dbReference>
<dbReference type="InterPro" id="IPR018061">
    <property type="entry name" value="Retropepsins"/>
</dbReference>
<evidence type="ECO:0000313" key="7">
    <source>
        <dbReference type="Proteomes" id="UP000574691"/>
    </source>
</evidence>
<dbReference type="PROSITE" id="PS00141">
    <property type="entry name" value="ASP_PROTEASE"/>
    <property type="match status" value="1"/>
</dbReference>
<dbReference type="EMBL" id="VYXH01008036">
    <property type="protein sequence ID" value="NWQ93373.1"/>
    <property type="molecule type" value="Genomic_DNA"/>
</dbReference>